<feature type="region of interest" description="Disordered" evidence="1">
    <location>
        <begin position="401"/>
        <end position="429"/>
    </location>
</feature>
<sequence>MSLCEQHPPALQERYQSIVREMDSCKLASDTLAASSRISEQLLEVDAADMACPGTSKAACSFEVESYAGSHQQAIGPGIFRVPVELILKMLEPTDLRSAFSFSRTNKAFKGIWDGNRAQMIMSILKSELSPFDDLLQVVVSQPDDINIPLGPCLRRRIYHVNKLCCEGEIPRPGEEAHALLPPVVLTEKHFNRLLHLFKVIKDWEQFFPRYRFGSASDCRELHPQESERLRAAIYRWMSYAYFFHGALPMPNQFVPQKYSTDVRCKQFRLLSDVELHELNDLWETVQKMVQCHICPSTEIVLKEMDWTISKEEAGRIGFGSSKVGLARATFSWNDSTFIDFDSNVNSAVVDTFLKLSPAEILHFTVNRSAYSRERLIREVRLENPNILSDRQSLGHALSAVTEERQDERLSPEDPDRLVPALDEAKKGSSGGILDFESLDAELRDSWDRNGQRALSWDANERPQMRIRVVMNKGRLEP</sequence>
<reference evidence="2" key="1">
    <citation type="submission" date="2014-12" db="EMBL/GenBank/DDBJ databases">
        <title>Genome Sequence of Valsa Canker Pathogens Uncovers a Specific Adaption of Colonization on Woody Bark.</title>
        <authorList>
            <person name="Yin Z."/>
            <person name="Liu H."/>
            <person name="Gao X."/>
            <person name="Li Z."/>
            <person name="Song N."/>
            <person name="Ke X."/>
            <person name="Dai Q."/>
            <person name="Wu Y."/>
            <person name="Sun Y."/>
            <person name="Xu J.-R."/>
            <person name="Kang Z.K."/>
            <person name="Wang L."/>
            <person name="Huang L."/>
        </authorList>
    </citation>
    <scope>NUCLEOTIDE SEQUENCE [LARGE SCALE GENOMIC DNA]</scope>
    <source>
        <strain evidence="2">03-8</strain>
    </source>
</reference>
<evidence type="ECO:0000313" key="3">
    <source>
        <dbReference type="Proteomes" id="UP000078559"/>
    </source>
</evidence>
<keyword evidence="3" id="KW-1185">Reference proteome</keyword>
<organism evidence="2 3">
    <name type="scientific">Cytospora mali</name>
    <name type="common">Apple Valsa canker fungus</name>
    <name type="synonym">Valsa mali</name>
    <dbReference type="NCBI Taxonomy" id="578113"/>
    <lineage>
        <taxon>Eukaryota</taxon>
        <taxon>Fungi</taxon>
        <taxon>Dikarya</taxon>
        <taxon>Ascomycota</taxon>
        <taxon>Pezizomycotina</taxon>
        <taxon>Sordariomycetes</taxon>
        <taxon>Sordariomycetidae</taxon>
        <taxon>Diaporthales</taxon>
        <taxon>Cytosporaceae</taxon>
        <taxon>Cytospora</taxon>
    </lineage>
</organism>
<proteinExistence type="predicted"/>
<dbReference type="EMBL" id="CM003100">
    <property type="protein sequence ID" value="KUI67573.1"/>
    <property type="molecule type" value="Genomic_DNA"/>
</dbReference>
<dbReference type="Proteomes" id="UP000078559">
    <property type="component" value="Chromosome 3"/>
</dbReference>
<evidence type="ECO:0000256" key="1">
    <source>
        <dbReference type="SAM" id="MobiDB-lite"/>
    </source>
</evidence>
<gene>
    <name evidence="2" type="ORF">VM1G_03269</name>
</gene>
<evidence type="ECO:0000313" key="2">
    <source>
        <dbReference type="EMBL" id="KUI67573.1"/>
    </source>
</evidence>
<dbReference type="OrthoDB" id="1638493at2759"/>
<protein>
    <recommendedName>
        <fullName evidence="4">F-box domain-containing protein</fullName>
    </recommendedName>
</protein>
<dbReference type="AlphaFoldDB" id="A0A194VUI2"/>
<evidence type="ECO:0008006" key="4">
    <source>
        <dbReference type="Google" id="ProtNLM"/>
    </source>
</evidence>
<accession>A0A194VUI2</accession>
<name>A0A194VUI2_CYTMA</name>
<feature type="compositionally biased region" description="Basic and acidic residues" evidence="1">
    <location>
        <begin position="402"/>
        <end position="427"/>
    </location>
</feature>